<evidence type="ECO:0000256" key="2">
    <source>
        <dbReference type="PROSITE-ProRule" id="PRU00335"/>
    </source>
</evidence>
<keyword evidence="1 2" id="KW-0238">DNA-binding</keyword>
<dbReference type="OrthoDB" id="9809265at2"/>
<dbReference type="RefSeq" id="WP_140603117.1">
    <property type="nucleotide sequence ID" value="NZ_SAWY01000019.1"/>
</dbReference>
<dbReference type="GO" id="GO:0003677">
    <property type="term" value="F:DNA binding"/>
    <property type="evidence" value="ECO:0007669"/>
    <property type="project" value="UniProtKB-UniRule"/>
</dbReference>
<evidence type="ECO:0000313" key="5">
    <source>
        <dbReference type="Proteomes" id="UP000315303"/>
    </source>
</evidence>
<proteinExistence type="predicted"/>
<comment type="caution">
    <text evidence="4">The sequence shown here is derived from an EMBL/GenBank/DDBJ whole genome shotgun (WGS) entry which is preliminary data.</text>
</comment>
<organism evidence="4 5">
    <name type="scientific">Litorilituus lipolyticus</name>
    <dbReference type="NCBI Taxonomy" id="2491017"/>
    <lineage>
        <taxon>Bacteria</taxon>
        <taxon>Pseudomonadati</taxon>
        <taxon>Pseudomonadota</taxon>
        <taxon>Gammaproteobacteria</taxon>
        <taxon>Alteromonadales</taxon>
        <taxon>Colwelliaceae</taxon>
        <taxon>Litorilituus</taxon>
    </lineage>
</organism>
<accession>A0A502KYX1</accession>
<keyword evidence="5" id="KW-1185">Reference proteome</keyword>
<feature type="DNA-binding region" description="H-T-H motif" evidence="2">
    <location>
        <begin position="31"/>
        <end position="50"/>
    </location>
</feature>
<dbReference type="Gene3D" id="1.10.357.10">
    <property type="entry name" value="Tetracycline Repressor, domain 2"/>
    <property type="match status" value="1"/>
</dbReference>
<evidence type="ECO:0000313" key="4">
    <source>
        <dbReference type="EMBL" id="TPH15719.1"/>
    </source>
</evidence>
<dbReference type="InterPro" id="IPR001647">
    <property type="entry name" value="HTH_TetR"/>
</dbReference>
<dbReference type="InterPro" id="IPR009057">
    <property type="entry name" value="Homeodomain-like_sf"/>
</dbReference>
<dbReference type="Proteomes" id="UP000315303">
    <property type="component" value="Unassembled WGS sequence"/>
</dbReference>
<dbReference type="AlphaFoldDB" id="A0A502KYX1"/>
<feature type="domain" description="HTH tetR-type" evidence="3">
    <location>
        <begin position="8"/>
        <end position="68"/>
    </location>
</feature>
<dbReference type="Pfam" id="PF00440">
    <property type="entry name" value="TetR_N"/>
    <property type="match status" value="1"/>
</dbReference>
<sequence>MGRPSLAALRVEEILDALEACIIEKGIQGASLESIADKAGFKRSILRHYIGNRDDIICALSVRWSEFYARQWLELLTWLPEVNRAESFIETIFNVESKEEVNKTIIGEALFSEAKRLKPIKRDQEKIMADFIKHFSDVLVSDYPTSDANSIELVSHGVYANYLLAESFLPLKLVDKIEKIKQSSKLLCTVLLCK</sequence>
<evidence type="ECO:0000256" key="1">
    <source>
        <dbReference type="ARBA" id="ARBA00023125"/>
    </source>
</evidence>
<dbReference type="PROSITE" id="PS50977">
    <property type="entry name" value="HTH_TETR_2"/>
    <property type="match status" value="1"/>
</dbReference>
<reference evidence="4 5" key="1">
    <citation type="submission" date="2019-01" db="EMBL/GenBank/DDBJ databases">
        <title>Litorilituus lipolytica sp. nov., isolated from intertidal sand of the Yellow Sea in China.</title>
        <authorList>
            <person name="Liu A."/>
        </authorList>
    </citation>
    <scope>NUCLEOTIDE SEQUENCE [LARGE SCALE GENOMIC DNA]</scope>
    <source>
        <strain evidence="4 5">RZ04</strain>
    </source>
</reference>
<dbReference type="SUPFAM" id="SSF46689">
    <property type="entry name" value="Homeodomain-like"/>
    <property type="match status" value="1"/>
</dbReference>
<protein>
    <submittedName>
        <fullName evidence="4">TetR/AcrR family transcriptional regulator</fullName>
    </submittedName>
</protein>
<dbReference type="EMBL" id="SAWY01000019">
    <property type="protein sequence ID" value="TPH15719.1"/>
    <property type="molecule type" value="Genomic_DNA"/>
</dbReference>
<name>A0A502KYX1_9GAMM</name>
<gene>
    <name evidence="4" type="ORF">EPA86_09100</name>
</gene>
<evidence type="ECO:0000259" key="3">
    <source>
        <dbReference type="PROSITE" id="PS50977"/>
    </source>
</evidence>